<comment type="caution">
    <text evidence="2">The sequence shown here is derived from an EMBL/GenBank/DDBJ whole genome shotgun (WGS) entry which is preliminary data.</text>
</comment>
<keyword evidence="1" id="KW-0812">Transmembrane</keyword>
<reference evidence="3" key="1">
    <citation type="journal article" date="2019" name="Int. J. Syst. Evol. Microbiol.">
        <title>The Global Catalogue of Microorganisms (GCM) 10K type strain sequencing project: providing services to taxonomists for standard genome sequencing and annotation.</title>
        <authorList>
            <consortium name="The Broad Institute Genomics Platform"/>
            <consortium name="The Broad Institute Genome Sequencing Center for Infectious Disease"/>
            <person name="Wu L."/>
            <person name="Ma J."/>
        </authorList>
    </citation>
    <scope>NUCLEOTIDE SEQUENCE [LARGE SCALE GENOMIC DNA]</scope>
    <source>
        <strain evidence="3">CCUG 55854</strain>
    </source>
</reference>
<gene>
    <name evidence="2" type="ORF">ACFQ2N_08160</name>
</gene>
<keyword evidence="1" id="KW-1133">Transmembrane helix</keyword>
<protein>
    <submittedName>
        <fullName evidence="2">Uncharacterized protein</fullName>
    </submittedName>
</protein>
<name>A0ABW3LWH4_9GAMM</name>
<dbReference type="EMBL" id="JBHTKN010000004">
    <property type="protein sequence ID" value="MFD1042320.1"/>
    <property type="molecule type" value="Genomic_DNA"/>
</dbReference>
<keyword evidence="3" id="KW-1185">Reference proteome</keyword>
<organism evidence="2 3">
    <name type="scientific">Pseudoxanthomonas kaohsiungensis</name>
    <dbReference type="NCBI Taxonomy" id="283923"/>
    <lineage>
        <taxon>Bacteria</taxon>
        <taxon>Pseudomonadati</taxon>
        <taxon>Pseudomonadota</taxon>
        <taxon>Gammaproteobacteria</taxon>
        <taxon>Lysobacterales</taxon>
        <taxon>Lysobacteraceae</taxon>
        <taxon>Pseudoxanthomonas</taxon>
    </lineage>
</organism>
<proteinExistence type="predicted"/>
<accession>A0ABW3LWH4</accession>
<feature type="transmembrane region" description="Helical" evidence="1">
    <location>
        <begin position="21"/>
        <end position="42"/>
    </location>
</feature>
<sequence length="44" mass="4578">MTAPGNHNQDSAQRRKGVVRTALVLGVVALAIYVGFILSGVLNA</sequence>
<evidence type="ECO:0000313" key="3">
    <source>
        <dbReference type="Proteomes" id="UP001597033"/>
    </source>
</evidence>
<dbReference type="RefSeq" id="WP_274381861.1">
    <property type="nucleotide sequence ID" value="NZ_JBHTKN010000004.1"/>
</dbReference>
<keyword evidence="1" id="KW-0472">Membrane</keyword>
<evidence type="ECO:0000313" key="2">
    <source>
        <dbReference type="EMBL" id="MFD1042320.1"/>
    </source>
</evidence>
<dbReference type="Proteomes" id="UP001597033">
    <property type="component" value="Unassembled WGS sequence"/>
</dbReference>
<evidence type="ECO:0000256" key="1">
    <source>
        <dbReference type="SAM" id="Phobius"/>
    </source>
</evidence>